<dbReference type="PANTHER" id="PTHR11705">
    <property type="entry name" value="PROTEASE FAMILY M14 CARBOXYPEPTIDASE A,B"/>
    <property type="match status" value="1"/>
</dbReference>
<accession>A0AAN8ZZD1</accession>
<comment type="cofactor">
    <cofactor evidence="1">
        <name>Zn(2+)</name>
        <dbReference type="ChEBI" id="CHEBI:29105"/>
    </cofactor>
</comment>
<keyword evidence="5" id="KW-0479">Metal-binding</keyword>
<evidence type="ECO:0000259" key="11">
    <source>
        <dbReference type="PROSITE" id="PS52035"/>
    </source>
</evidence>
<dbReference type="Proteomes" id="UP001381693">
    <property type="component" value="Unassembled WGS sequence"/>
</dbReference>
<dbReference type="GO" id="GO:0004181">
    <property type="term" value="F:metallocarboxypeptidase activity"/>
    <property type="evidence" value="ECO:0007669"/>
    <property type="project" value="InterPro"/>
</dbReference>
<evidence type="ECO:0000256" key="4">
    <source>
        <dbReference type="ARBA" id="ARBA00022670"/>
    </source>
</evidence>
<evidence type="ECO:0000256" key="10">
    <source>
        <dbReference type="PROSITE-ProRule" id="PRU01379"/>
    </source>
</evidence>
<keyword evidence="8" id="KW-0862">Zinc</keyword>
<dbReference type="PROSITE" id="PS52035">
    <property type="entry name" value="PEPTIDASE_M14"/>
    <property type="match status" value="1"/>
</dbReference>
<comment type="caution">
    <text evidence="10">Lacks conserved residue(s) required for the propagation of feature annotation.</text>
</comment>
<keyword evidence="4" id="KW-0645">Protease</keyword>
<dbReference type="EMBL" id="JAXCGZ010019161">
    <property type="protein sequence ID" value="KAK7066505.1"/>
    <property type="molecule type" value="Genomic_DNA"/>
</dbReference>
<keyword evidence="9" id="KW-0482">Metalloprotease</keyword>
<reference evidence="12 13" key="1">
    <citation type="submission" date="2023-11" db="EMBL/GenBank/DDBJ databases">
        <title>Halocaridina rubra genome assembly.</title>
        <authorList>
            <person name="Smith C."/>
        </authorList>
    </citation>
    <scope>NUCLEOTIDE SEQUENCE [LARGE SCALE GENOMIC DNA]</scope>
    <source>
        <strain evidence="12">EP-1</strain>
        <tissue evidence="12">Whole</tissue>
    </source>
</reference>
<evidence type="ECO:0000313" key="12">
    <source>
        <dbReference type="EMBL" id="KAK7066505.1"/>
    </source>
</evidence>
<name>A0AAN8ZZD1_HALRR</name>
<comment type="caution">
    <text evidence="12">The sequence shown here is derived from an EMBL/GenBank/DDBJ whole genome shotgun (WGS) entry which is preliminary data.</text>
</comment>
<evidence type="ECO:0000256" key="5">
    <source>
        <dbReference type="ARBA" id="ARBA00022723"/>
    </source>
</evidence>
<dbReference type="GO" id="GO:0006508">
    <property type="term" value="P:proteolysis"/>
    <property type="evidence" value="ECO:0007669"/>
    <property type="project" value="UniProtKB-KW"/>
</dbReference>
<evidence type="ECO:0000256" key="9">
    <source>
        <dbReference type="ARBA" id="ARBA00023049"/>
    </source>
</evidence>
<sequence>MSEQLWEILESKDFYHGNYLEILGFASQLDENLIRIHQDRLDEAKDYMRVFQIPYIQTIEDDSSEPEESLPSEPEDFERGVRYRRDVIHAIPSIECRLDYCPEPKVYDWMSYDEITSFVLTINSSFVSRVLTTSIGKTSEGRDIWQVRIRRGPCDEDKNFYLAAGSVGREWIAPAVAVNFIWRLIYECLMAPGYSFYIVPLLNPDGYEYSRNNVSNWIKNRVNTTNENCTGANIDRNYSYKFGEAGSSLEPCSDVYNGGVPFSQAENRAIDKGVAELHNVTMLMSFSSAFENGGESILYPWSWSQLETPDSKITLQEYANVFSQAAADAHDLKFTVKQASFSPSSHSGTITDWALGIKNATSAFTVRLRGNSTSNYQDKSIILKAVEEAWAGFDALISRITSDNDEGED</sequence>
<evidence type="ECO:0000256" key="7">
    <source>
        <dbReference type="ARBA" id="ARBA00022801"/>
    </source>
</evidence>
<evidence type="ECO:0000256" key="2">
    <source>
        <dbReference type="ARBA" id="ARBA00005988"/>
    </source>
</evidence>
<dbReference type="Gene3D" id="3.40.630.10">
    <property type="entry name" value="Zn peptidases"/>
    <property type="match status" value="1"/>
</dbReference>
<evidence type="ECO:0000256" key="6">
    <source>
        <dbReference type="ARBA" id="ARBA00022729"/>
    </source>
</evidence>
<comment type="similarity">
    <text evidence="2 10">Belongs to the peptidase M14 family.</text>
</comment>
<dbReference type="GO" id="GO:0005615">
    <property type="term" value="C:extracellular space"/>
    <property type="evidence" value="ECO:0007669"/>
    <property type="project" value="TreeGrafter"/>
</dbReference>
<feature type="domain" description="Peptidase M14" evidence="11">
    <location>
        <begin position="108"/>
        <end position="400"/>
    </location>
</feature>
<protein>
    <recommendedName>
        <fullName evidence="11">Peptidase M14 domain-containing protein</fullName>
    </recommendedName>
</protein>
<evidence type="ECO:0000256" key="1">
    <source>
        <dbReference type="ARBA" id="ARBA00001947"/>
    </source>
</evidence>
<dbReference type="SUPFAM" id="SSF53187">
    <property type="entry name" value="Zn-dependent exopeptidases"/>
    <property type="match status" value="1"/>
</dbReference>
<dbReference type="InterPro" id="IPR000834">
    <property type="entry name" value="Peptidase_M14"/>
</dbReference>
<keyword evidence="6" id="KW-0732">Signal</keyword>
<dbReference type="SMART" id="SM00631">
    <property type="entry name" value="Zn_pept"/>
    <property type="match status" value="1"/>
</dbReference>
<evidence type="ECO:0000313" key="13">
    <source>
        <dbReference type="Proteomes" id="UP001381693"/>
    </source>
</evidence>
<proteinExistence type="inferred from homology"/>
<keyword evidence="3" id="KW-0121">Carboxypeptidase</keyword>
<dbReference type="FunFam" id="3.40.630.10:FF:000084">
    <property type="entry name" value="Carboxypeptidase B2"/>
    <property type="match status" value="1"/>
</dbReference>
<evidence type="ECO:0000256" key="8">
    <source>
        <dbReference type="ARBA" id="ARBA00022833"/>
    </source>
</evidence>
<keyword evidence="13" id="KW-1185">Reference proteome</keyword>
<dbReference type="GO" id="GO:0008270">
    <property type="term" value="F:zinc ion binding"/>
    <property type="evidence" value="ECO:0007669"/>
    <property type="project" value="InterPro"/>
</dbReference>
<dbReference type="PANTHER" id="PTHR11705:SF143">
    <property type="entry name" value="SLL0236 PROTEIN"/>
    <property type="match status" value="1"/>
</dbReference>
<keyword evidence="7" id="KW-0378">Hydrolase</keyword>
<evidence type="ECO:0000256" key="3">
    <source>
        <dbReference type="ARBA" id="ARBA00022645"/>
    </source>
</evidence>
<dbReference type="AlphaFoldDB" id="A0AAN8ZZD1"/>
<dbReference type="Pfam" id="PF00246">
    <property type="entry name" value="Peptidase_M14"/>
    <property type="match status" value="1"/>
</dbReference>
<organism evidence="12 13">
    <name type="scientific">Halocaridina rubra</name>
    <name type="common">Hawaiian red shrimp</name>
    <dbReference type="NCBI Taxonomy" id="373956"/>
    <lineage>
        <taxon>Eukaryota</taxon>
        <taxon>Metazoa</taxon>
        <taxon>Ecdysozoa</taxon>
        <taxon>Arthropoda</taxon>
        <taxon>Crustacea</taxon>
        <taxon>Multicrustacea</taxon>
        <taxon>Malacostraca</taxon>
        <taxon>Eumalacostraca</taxon>
        <taxon>Eucarida</taxon>
        <taxon>Decapoda</taxon>
        <taxon>Pleocyemata</taxon>
        <taxon>Caridea</taxon>
        <taxon>Atyoidea</taxon>
        <taxon>Atyidae</taxon>
        <taxon>Halocaridina</taxon>
    </lineage>
</organism>
<gene>
    <name evidence="12" type="ORF">SK128_028649</name>
</gene>